<dbReference type="InterPro" id="IPR004464">
    <property type="entry name" value="FBPase_class-2/SBPase"/>
</dbReference>
<dbReference type="PIRSF" id="PIRSF004532">
    <property type="entry name" value="GlpX"/>
    <property type="match status" value="1"/>
</dbReference>
<feature type="binding site" evidence="8">
    <location>
        <position position="33"/>
    </location>
    <ligand>
        <name>Mn(2+)</name>
        <dbReference type="ChEBI" id="CHEBI:29035"/>
        <label>1</label>
    </ligand>
</feature>
<dbReference type="Proteomes" id="UP000243205">
    <property type="component" value="Unassembled WGS sequence"/>
</dbReference>
<reference evidence="11" key="1">
    <citation type="submission" date="2016-10" db="EMBL/GenBank/DDBJ databases">
        <authorList>
            <person name="Varghese N."/>
            <person name="Submissions S."/>
        </authorList>
    </citation>
    <scope>NUCLEOTIDE SEQUENCE [LARGE SCALE GENOMIC DNA]</scope>
    <source>
        <strain evidence="11">DSM 8987</strain>
    </source>
</reference>
<evidence type="ECO:0000256" key="1">
    <source>
        <dbReference type="ARBA" id="ARBA00001273"/>
    </source>
</evidence>
<dbReference type="Gene3D" id="3.40.190.90">
    <property type="match status" value="1"/>
</dbReference>
<dbReference type="SUPFAM" id="SSF56655">
    <property type="entry name" value="Carbohydrate phosphatase"/>
    <property type="match status" value="1"/>
</dbReference>
<keyword evidence="5 8" id="KW-0464">Manganese</keyword>
<accession>A0A1G6Z372</accession>
<proteinExistence type="inferred from homology"/>
<dbReference type="EMBL" id="FNAQ01000002">
    <property type="protein sequence ID" value="SDD97109.1"/>
    <property type="molecule type" value="Genomic_DNA"/>
</dbReference>
<evidence type="ECO:0000256" key="8">
    <source>
        <dbReference type="PIRSR" id="PIRSR004532-1"/>
    </source>
</evidence>
<dbReference type="Gene3D" id="3.30.540.10">
    <property type="entry name" value="Fructose-1,6-Bisphosphatase, subunit A, domain 1"/>
    <property type="match status" value="1"/>
</dbReference>
<dbReference type="GO" id="GO:0006094">
    <property type="term" value="P:gluconeogenesis"/>
    <property type="evidence" value="ECO:0007669"/>
    <property type="project" value="InterPro"/>
</dbReference>
<dbReference type="Pfam" id="PF03320">
    <property type="entry name" value="FBPase_glpX"/>
    <property type="match status" value="1"/>
</dbReference>
<evidence type="ECO:0000256" key="7">
    <source>
        <dbReference type="PIRNR" id="PIRNR004532"/>
    </source>
</evidence>
<evidence type="ECO:0000256" key="4">
    <source>
        <dbReference type="ARBA" id="ARBA00022801"/>
    </source>
</evidence>
<feature type="binding site" evidence="9">
    <location>
        <position position="119"/>
    </location>
    <ligand>
        <name>substrate</name>
    </ligand>
</feature>
<evidence type="ECO:0000256" key="2">
    <source>
        <dbReference type="ARBA" id="ARBA00008989"/>
    </source>
</evidence>
<evidence type="ECO:0000256" key="3">
    <source>
        <dbReference type="ARBA" id="ARBA00022723"/>
    </source>
</evidence>
<evidence type="ECO:0000256" key="9">
    <source>
        <dbReference type="PIRSR" id="PIRSR004532-2"/>
    </source>
</evidence>
<dbReference type="RefSeq" id="WP_092076358.1">
    <property type="nucleotide sequence ID" value="NZ_FNAQ01000002.1"/>
</dbReference>
<evidence type="ECO:0000313" key="11">
    <source>
        <dbReference type="Proteomes" id="UP000243205"/>
    </source>
</evidence>
<organism evidence="10 11">
    <name type="scientific">Desulfuromonas thiophila</name>
    <dbReference type="NCBI Taxonomy" id="57664"/>
    <lineage>
        <taxon>Bacteria</taxon>
        <taxon>Pseudomonadati</taxon>
        <taxon>Thermodesulfobacteriota</taxon>
        <taxon>Desulfuromonadia</taxon>
        <taxon>Desulfuromonadales</taxon>
        <taxon>Desulfuromonadaceae</taxon>
        <taxon>Desulfuromonas</taxon>
    </lineage>
</organism>
<dbReference type="GO" id="GO:0042132">
    <property type="term" value="F:fructose 1,6-bisphosphate 1-phosphatase activity"/>
    <property type="evidence" value="ECO:0007669"/>
    <property type="project" value="UniProtKB-EC"/>
</dbReference>
<feature type="binding site" evidence="8">
    <location>
        <position position="88"/>
    </location>
    <ligand>
        <name>Mn(2+)</name>
        <dbReference type="ChEBI" id="CHEBI:29035"/>
        <label>2</label>
    </ligand>
</feature>
<comment type="catalytic activity">
    <reaction evidence="1">
        <text>beta-D-fructose 1,6-bisphosphate + H2O = beta-D-fructose 6-phosphate + phosphate</text>
        <dbReference type="Rhea" id="RHEA:11064"/>
        <dbReference type="ChEBI" id="CHEBI:15377"/>
        <dbReference type="ChEBI" id="CHEBI:32966"/>
        <dbReference type="ChEBI" id="CHEBI:43474"/>
        <dbReference type="ChEBI" id="CHEBI:57634"/>
        <dbReference type="EC" id="3.1.3.11"/>
    </reaction>
</comment>
<keyword evidence="11" id="KW-1185">Reference proteome</keyword>
<dbReference type="GO" id="GO:0046872">
    <property type="term" value="F:metal ion binding"/>
    <property type="evidence" value="ECO:0007669"/>
    <property type="project" value="UniProtKB-KW"/>
</dbReference>
<gene>
    <name evidence="10" type="ORF">SAMN05661003_102280</name>
</gene>
<dbReference type="GO" id="GO:0030388">
    <property type="term" value="P:fructose 1,6-bisphosphate metabolic process"/>
    <property type="evidence" value="ECO:0007669"/>
    <property type="project" value="TreeGrafter"/>
</dbReference>
<feature type="binding site" evidence="9">
    <location>
        <position position="210"/>
    </location>
    <ligand>
        <name>substrate</name>
    </ligand>
</feature>
<evidence type="ECO:0000256" key="6">
    <source>
        <dbReference type="ARBA" id="ARBA00023277"/>
    </source>
</evidence>
<keyword evidence="4" id="KW-0378">Hydrolase</keyword>
<feature type="binding site" evidence="8">
    <location>
        <position position="213"/>
    </location>
    <ligand>
        <name>Mn(2+)</name>
        <dbReference type="ChEBI" id="CHEBI:29035"/>
        <label>2</label>
    </ligand>
</feature>
<dbReference type="PANTHER" id="PTHR30447:SF0">
    <property type="entry name" value="FRUCTOSE-1,6-BISPHOSPHATASE 1 CLASS 2-RELATED"/>
    <property type="match status" value="1"/>
</dbReference>
<name>A0A1G6Z372_9BACT</name>
<dbReference type="GO" id="GO:0006071">
    <property type="term" value="P:glycerol metabolic process"/>
    <property type="evidence" value="ECO:0007669"/>
    <property type="project" value="InterPro"/>
</dbReference>
<dbReference type="OrthoDB" id="9779353at2"/>
<dbReference type="CDD" id="cd01516">
    <property type="entry name" value="FBPase_glpX"/>
    <property type="match status" value="1"/>
</dbReference>
<feature type="binding site" evidence="8">
    <location>
        <position position="57"/>
    </location>
    <ligand>
        <name>Mn(2+)</name>
        <dbReference type="ChEBI" id="CHEBI:29035"/>
        <label>1</label>
    </ligand>
</feature>
<comment type="similarity">
    <text evidence="2 7">Belongs to the FBPase class 2 family.</text>
</comment>
<comment type="cofactor">
    <cofactor evidence="8">
        <name>Mn(2+)</name>
        <dbReference type="ChEBI" id="CHEBI:29035"/>
    </cofactor>
</comment>
<evidence type="ECO:0000313" key="10">
    <source>
        <dbReference type="EMBL" id="SDD97109.1"/>
    </source>
</evidence>
<dbReference type="GO" id="GO:0005829">
    <property type="term" value="C:cytosol"/>
    <property type="evidence" value="ECO:0007669"/>
    <property type="project" value="TreeGrafter"/>
</dbReference>
<feature type="binding site" evidence="8">
    <location>
        <position position="85"/>
    </location>
    <ligand>
        <name>Mn(2+)</name>
        <dbReference type="ChEBI" id="CHEBI:29035"/>
        <label>2</label>
    </ligand>
</feature>
<keyword evidence="3 8" id="KW-0479">Metal-binding</keyword>
<dbReference type="PANTHER" id="PTHR30447">
    <property type="entry name" value="FRUCTOSE-1,6-BISPHOSPHATASE CLASS 2"/>
    <property type="match status" value="1"/>
</dbReference>
<feature type="binding site" evidence="9">
    <location>
        <begin position="88"/>
        <end position="90"/>
    </location>
    <ligand>
        <name>substrate</name>
    </ligand>
</feature>
<dbReference type="FunFam" id="3.40.190.90:FF:000001">
    <property type="entry name" value="Fructose-1,6-bisphosphatase"/>
    <property type="match status" value="1"/>
</dbReference>
<feature type="binding site" evidence="9">
    <location>
        <begin position="164"/>
        <end position="166"/>
    </location>
    <ligand>
        <name>substrate</name>
    </ligand>
</feature>
<protein>
    <recommendedName>
        <fullName evidence="7">Fructose-1,6-bisphosphatase</fullName>
    </recommendedName>
</protein>
<feature type="binding site" evidence="9">
    <location>
        <begin position="186"/>
        <end position="188"/>
    </location>
    <ligand>
        <name>substrate</name>
    </ligand>
</feature>
<dbReference type="NCBIfam" id="TIGR00330">
    <property type="entry name" value="glpX"/>
    <property type="match status" value="1"/>
</dbReference>
<keyword evidence="6 7" id="KW-0119">Carbohydrate metabolism</keyword>
<dbReference type="STRING" id="57664.SAMN05661003_102280"/>
<evidence type="ECO:0000256" key="5">
    <source>
        <dbReference type="ARBA" id="ARBA00023211"/>
    </source>
</evidence>
<dbReference type="AlphaFoldDB" id="A0A1G6Z372"/>
<sequence>MDRSLALELARVTEAAALACGRWVGRGDKIAADEAATGAMRQALGLMDIEGTVVIGEGEMDEAPMLYIGERLGSGRGPAVDIAVDPLEGTSLCAKGKSGAIATIALAPAGGFLHAPDMYMEKLIVGPAGHGCIDIDAPVGDNLRRLARAKQCQLGDLTVVLLDRPRHEAIISAIRQCGARILLISDGDVAPAVATGILGSGVDLVIGTGGAPEGVLAAAAIKCLGGDMQARLVFTTDEERQRAPQMGISDLTRVYGVEDLAGGDVFFAATGVTSGALLKGVRYFAGGAETDTLVMRSKSRTLRFIRSLHTFEHKPGF</sequence>